<evidence type="ECO:0008006" key="3">
    <source>
        <dbReference type="Google" id="ProtNLM"/>
    </source>
</evidence>
<proteinExistence type="predicted"/>
<sequence precursor="true">MKPTIVLLLLLLVLIVAVPAASAQTTNLTVIRYGWDNKTVEESQTVNVSWMENNLPVYGDGATPYLLQGPTLNLTNLWDPAEDTNLDKINETLKGTSIRDLVDLVGGMQPGDEVQVRAVDGLKKRLNYTNIYKPQARQGPAVVAWWNARNGYAWPESMRLFFLADNSTNPQGVHVFGNEDMRQCLAEKYWTYQYDWGIYYPSSASLSVKYVAYLEIYPGPRALAVPGSSKVPTDIDGDGLCEDINGDGVLDFNDVVLYFNQMDWIADNEPVSLFDYNGNGEIDFNDVIWLFNRV</sequence>
<dbReference type="KEGG" id="mpl:Mpal_0737"/>
<gene>
    <name evidence="1" type="ordered locus">Mpal_0737</name>
</gene>
<dbReference type="HOGENOM" id="CLU_932603_0_0_2"/>
<dbReference type="GeneID" id="7270471"/>
<dbReference type="Proteomes" id="UP000002457">
    <property type="component" value="Chromosome"/>
</dbReference>
<evidence type="ECO:0000313" key="2">
    <source>
        <dbReference type="Proteomes" id="UP000002457"/>
    </source>
</evidence>
<dbReference type="PROSITE" id="PS00018">
    <property type="entry name" value="EF_HAND_1"/>
    <property type="match status" value="2"/>
</dbReference>
<dbReference type="CDD" id="cd14254">
    <property type="entry name" value="Dockerin_II"/>
    <property type="match status" value="1"/>
</dbReference>
<organism evidence="1 2">
    <name type="scientific">Methanosphaerula palustris (strain ATCC BAA-1556 / DSM 19958 / E1-9c)</name>
    <dbReference type="NCBI Taxonomy" id="521011"/>
    <lineage>
        <taxon>Archaea</taxon>
        <taxon>Methanobacteriati</taxon>
        <taxon>Methanobacteriota</taxon>
        <taxon>Stenosarchaea group</taxon>
        <taxon>Methanomicrobia</taxon>
        <taxon>Methanomicrobiales</taxon>
        <taxon>Methanoregulaceae</taxon>
        <taxon>Methanosphaerula</taxon>
    </lineage>
</organism>
<keyword evidence="2" id="KW-1185">Reference proteome</keyword>
<evidence type="ECO:0000313" key="1">
    <source>
        <dbReference type="EMBL" id="ACL16101.1"/>
    </source>
</evidence>
<dbReference type="InterPro" id="IPR036439">
    <property type="entry name" value="Dockerin_dom_sf"/>
</dbReference>
<dbReference type="AlphaFoldDB" id="B8GG27"/>
<reference evidence="1 2" key="1">
    <citation type="journal article" date="2015" name="Genome Announc.">
        <title>Complete Genome Sequence of Methanosphaerula palustris E1-9CT, a Hydrogenotrophic Methanogen Isolated from a Minerotrophic Fen Peatland.</title>
        <authorList>
            <person name="Cadillo-Quiroz H."/>
            <person name="Browne P."/>
            <person name="Kyrpides N."/>
            <person name="Woyke T."/>
            <person name="Goodwin L."/>
            <person name="Detter C."/>
            <person name="Yavitt J.B."/>
            <person name="Zinder S.H."/>
        </authorList>
    </citation>
    <scope>NUCLEOTIDE SEQUENCE [LARGE SCALE GENOMIC DNA]</scope>
    <source>
        <strain evidence="2">ATCC BAA-1556 / DSM 19958 / E1-9c</strain>
    </source>
</reference>
<dbReference type="EMBL" id="CP001338">
    <property type="protein sequence ID" value="ACL16101.1"/>
    <property type="molecule type" value="Genomic_DNA"/>
</dbReference>
<dbReference type="eggNOG" id="arCOG03611">
    <property type="taxonomic scope" value="Archaea"/>
</dbReference>
<name>B8GG27_METPE</name>
<dbReference type="GO" id="GO:0000272">
    <property type="term" value="P:polysaccharide catabolic process"/>
    <property type="evidence" value="ECO:0007669"/>
    <property type="project" value="InterPro"/>
</dbReference>
<protein>
    <recommendedName>
        <fullName evidence="3">Dockerin domain-containing protein</fullName>
    </recommendedName>
</protein>
<dbReference type="InterPro" id="IPR018247">
    <property type="entry name" value="EF_Hand_1_Ca_BS"/>
</dbReference>
<dbReference type="SUPFAM" id="SSF63446">
    <property type="entry name" value="Type I dockerin domain"/>
    <property type="match status" value="1"/>
</dbReference>
<accession>B8GG27</accession>
<dbReference type="OrthoDB" id="114893at2157"/>
<dbReference type="RefSeq" id="WP_012617420.1">
    <property type="nucleotide sequence ID" value="NC_011832.1"/>
</dbReference>